<dbReference type="PANTHER" id="PTHR46889:SF4">
    <property type="entry name" value="TRANSPOSASE INSO FOR INSERTION SEQUENCE ELEMENT IS911B-RELATED"/>
    <property type="match status" value="1"/>
</dbReference>
<comment type="function">
    <text evidence="1">Involved in the transposition of the insertion sequence.</text>
</comment>
<evidence type="ECO:0000256" key="1">
    <source>
        <dbReference type="ARBA" id="ARBA00002286"/>
    </source>
</evidence>
<dbReference type="NCBIfam" id="NF033516">
    <property type="entry name" value="transpos_IS3"/>
    <property type="match status" value="1"/>
</dbReference>
<sequence length="278" mass="31975">MTCRVLNVRRQGYYEWLAGAKSARAQENELLLKHIEKIHEESRDTYGWPRVHAELTLGLGLAVNHKRVARLMREAGIQGLYRRRHRGCTVRDPVADPYPDLVERRFNVEAPDQLWLTDITEHGTDEGKLYCAAVLDAYSRRIIGWSIDDNMRTALVTDALGMAITRRRPTPANSTIMHSDHGSQFTSWAFGQRLQAAGLLGSMGSIGDCYDNSMMESFWGTMQLELLDARTWKTRAELANAIFEWIECWYNPKRRHSSIEMLSPLDYEARHTRPSQDH</sequence>
<dbReference type="InterPro" id="IPR048020">
    <property type="entry name" value="Transpos_IS3"/>
</dbReference>
<dbReference type="PROSITE" id="PS50994">
    <property type="entry name" value="INTEGRASE"/>
    <property type="match status" value="1"/>
</dbReference>
<dbReference type="SUPFAM" id="SSF53098">
    <property type="entry name" value="Ribonuclease H-like"/>
    <property type="match status" value="1"/>
</dbReference>
<dbReference type="Pfam" id="PF13276">
    <property type="entry name" value="HTH_21"/>
    <property type="match status" value="1"/>
</dbReference>
<dbReference type="PANTHER" id="PTHR46889">
    <property type="entry name" value="TRANSPOSASE INSF FOR INSERTION SEQUENCE IS3B-RELATED"/>
    <property type="match status" value="1"/>
</dbReference>
<dbReference type="Pfam" id="PF13333">
    <property type="entry name" value="rve_2"/>
    <property type="match status" value="1"/>
</dbReference>
<dbReference type="Proteomes" id="UP000245639">
    <property type="component" value="Unassembled WGS sequence"/>
</dbReference>
<gene>
    <name evidence="3" type="ORF">C8D89_10471</name>
</gene>
<reference evidence="3 4" key="1">
    <citation type="submission" date="2018-04" db="EMBL/GenBank/DDBJ databases">
        <title>Genomic Encyclopedia of Type Strains, Phase IV (KMG-IV): sequencing the most valuable type-strain genomes for metagenomic binning, comparative biology and taxonomic classification.</title>
        <authorList>
            <person name="Goeker M."/>
        </authorList>
    </citation>
    <scope>NUCLEOTIDE SEQUENCE [LARGE SCALE GENOMIC DNA]</scope>
    <source>
        <strain evidence="3 4">DSM 45771</strain>
    </source>
</reference>
<dbReference type="AlphaFoldDB" id="A0A2U1FFW4"/>
<dbReference type="InterPro" id="IPR012337">
    <property type="entry name" value="RNaseH-like_sf"/>
</dbReference>
<evidence type="ECO:0000313" key="4">
    <source>
        <dbReference type="Proteomes" id="UP000245639"/>
    </source>
</evidence>
<dbReference type="InterPro" id="IPR050900">
    <property type="entry name" value="Transposase_IS3/IS150/IS904"/>
</dbReference>
<comment type="caution">
    <text evidence="3">The sequence shown here is derived from an EMBL/GenBank/DDBJ whole genome shotgun (WGS) entry which is preliminary data.</text>
</comment>
<dbReference type="InterPro" id="IPR025948">
    <property type="entry name" value="HTH-like_dom"/>
</dbReference>
<keyword evidence="4" id="KW-1185">Reference proteome</keyword>
<protein>
    <submittedName>
        <fullName evidence="3">Putative transposase</fullName>
    </submittedName>
</protein>
<accession>A0A2U1FFW4</accession>
<dbReference type="Pfam" id="PF00665">
    <property type="entry name" value="rve"/>
    <property type="match status" value="1"/>
</dbReference>
<proteinExistence type="predicted"/>
<feature type="domain" description="Integrase catalytic" evidence="2">
    <location>
        <begin position="107"/>
        <end position="272"/>
    </location>
</feature>
<dbReference type="EMBL" id="QEKW01000004">
    <property type="protein sequence ID" value="PVZ10860.1"/>
    <property type="molecule type" value="Genomic_DNA"/>
</dbReference>
<dbReference type="Gene3D" id="3.30.420.10">
    <property type="entry name" value="Ribonuclease H-like superfamily/Ribonuclease H"/>
    <property type="match status" value="1"/>
</dbReference>
<name>A0A2U1FFW4_9PSEU</name>
<dbReference type="GO" id="GO:0015074">
    <property type="term" value="P:DNA integration"/>
    <property type="evidence" value="ECO:0007669"/>
    <property type="project" value="InterPro"/>
</dbReference>
<organism evidence="3 4">
    <name type="scientific">Actinomycetospora cinnamomea</name>
    <dbReference type="NCBI Taxonomy" id="663609"/>
    <lineage>
        <taxon>Bacteria</taxon>
        <taxon>Bacillati</taxon>
        <taxon>Actinomycetota</taxon>
        <taxon>Actinomycetes</taxon>
        <taxon>Pseudonocardiales</taxon>
        <taxon>Pseudonocardiaceae</taxon>
        <taxon>Actinomycetospora</taxon>
    </lineage>
</organism>
<evidence type="ECO:0000259" key="2">
    <source>
        <dbReference type="PROSITE" id="PS50994"/>
    </source>
</evidence>
<dbReference type="InterPro" id="IPR001584">
    <property type="entry name" value="Integrase_cat-core"/>
</dbReference>
<dbReference type="GO" id="GO:0003676">
    <property type="term" value="F:nucleic acid binding"/>
    <property type="evidence" value="ECO:0007669"/>
    <property type="project" value="InterPro"/>
</dbReference>
<dbReference type="InterPro" id="IPR036397">
    <property type="entry name" value="RNaseH_sf"/>
</dbReference>
<evidence type="ECO:0000313" key="3">
    <source>
        <dbReference type="EMBL" id="PVZ10860.1"/>
    </source>
</evidence>